<evidence type="ECO:0000256" key="8">
    <source>
        <dbReference type="SAM" id="MobiDB-lite"/>
    </source>
</evidence>
<evidence type="ECO:0000256" key="2">
    <source>
        <dbReference type="ARBA" id="ARBA00004286"/>
    </source>
</evidence>
<protein>
    <submittedName>
        <fullName evidence="12">Probable histone-lysine N-methyltransferase</fullName>
    </submittedName>
</protein>
<organism evidence="12 13">
    <name type="scientific">Drosophila madeirensis</name>
    <name type="common">Fruit fly</name>
    <dbReference type="NCBI Taxonomy" id="30013"/>
    <lineage>
        <taxon>Eukaryota</taxon>
        <taxon>Metazoa</taxon>
        <taxon>Ecdysozoa</taxon>
        <taxon>Arthropoda</taxon>
        <taxon>Hexapoda</taxon>
        <taxon>Insecta</taxon>
        <taxon>Pterygota</taxon>
        <taxon>Neoptera</taxon>
        <taxon>Endopterygota</taxon>
        <taxon>Diptera</taxon>
        <taxon>Brachycera</taxon>
        <taxon>Muscomorpha</taxon>
        <taxon>Ephydroidea</taxon>
        <taxon>Drosophilidae</taxon>
        <taxon>Drosophila</taxon>
        <taxon>Sophophora</taxon>
    </lineage>
</organism>
<dbReference type="InterPro" id="IPR044437">
    <property type="entry name" value="SETD2/Set2_SET"/>
</dbReference>
<comment type="subcellular location">
    <subcellularLocation>
        <location evidence="2">Chromosome</location>
    </subcellularLocation>
    <subcellularLocation>
        <location evidence="1">Nucleus</location>
    </subcellularLocation>
</comment>
<dbReference type="SUPFAM" id="SSF82199">
    <property type="entry name" value="SET domain"/>
    <property type="match status" value="1"/>
</dbReference>
<dbReference type="PROSITE" id="PS51215">
    <property type="entry name" value="AWS"/>
    <property type="match status" value="1"/>
</dbReference>
<feature type="domain" description="AWS" evidence="11">
    <location>
        <begin position="163"/>
        <end position="214"/>
    </location>
</feature>
<dbReference type="GO" id="GO:0032259">
    <property type="term" value="P:methylation"/>
    <property type="evidence" value="ECO:0007669"/>
    <property type="project" value="UniProtKB-KW"/>
</dbReference>
<keyword evidence="13" id="KW-1185">Reference proteome</keyword>
<proteinExistence type="predicted"/>
<keyword evidence="3" id="KW-0158">Chromosome</keyword>
<evidence type="ECO:0000313" key="12">
    <source>
        <dbReference type="EMBL" id="BFF94646.1"/>
    </source>
</evidence>
<dbReference type="Pfam" id="PF17907">
    <property type="entry name" value="AWS"/>
    <property type="match status" value="1"/>
</dbReference>
<evidence type="ECO:0000259" key="9">
    <source>
        <dbReference type="PROSITE" id="PS50280"/>
    </source>
</evidence>
<keyword evidence="5" id="KW-0808">Transferase</keyword>
<dbReference type="PROSITE" id="PS50868">
    <property type="entry name" value="POST_SET"/>
    <property type="match status" value="1"/>
</dbReference>
<gene>
    <name evidence="12" type="ORF">DMAD_12230</name>
</gene>
<dbReference type="PROSITE" id="PS50280">
    <property type="entry name" value="SET"/>
    <property type="match status" value="1"/>
</dbReference>
<sequence length="394" mass="44710">MAIRFIKQWLKTGLRHLSCRLNWLSGVVNRSQSNKNDCQNNVISEHNCMPKDRMRPVSNSPVHSGHSFSSSSAPAPGLNLLKKKVVGVRRSNRIRWKQQTRLRQKRGMAASSLPISLRDQLEELGNMEAINKQFLRSEGLLTFQLLRENQYHCSRQLSRERVEAEMECDCSCSGDSTAAGRCGTGCINRMLMIECGPLCSNGKRCTNKRFQLQQGWPCRVFRTEKKGCGVAAELRIPAGEYIVEYVGEVIDSEEFQRRQHFYARDGQQHYYFMALRGEAIIDATMGANISRFINHSCEPNAETQKWSVNGEVRIGLFSVKCIMPGEEITFNYRYQQYGNIAQRCHCGAANCRGWIGLEPRSDEGKESEKREKELSKIKAKSESEESAALGVAQH</sequence>
<dbReference type="InterPro" id="IPR001214">
    <property type="entry name" value="SET_dom"/>
</dbReference>
<evidence type="ECO:0000256" key="4">
    <source>
        <dbReference type="ARBA" id="ARBA00022603"/>
    </source>
</evidence>
<reference evidence="12 13" key="1">
    <citation type="submission" date="2024-02" db="EMBL/GenBank/DDBJ databases">
        <title>A chromosome-level genome assembly of Drosophila madeirensis, a fruit fly species endemic to Madeira island.</title>
        <authorList>
            <person name="Tomihara K."/>
            <person name="Llopart A."/>
            <person name="Yamamoto D."/>
        </authorList>
    </citation>
    <scope>NUCLEOTIDE SEQUENCE [LARGE SCALE GENOMIC DNA]</scope>
    <source>
        <strain evidence="12 13">RF1</strain>
    </source>
</reference>
<evidence type="ECO:0000256" key="5">
    <source>
        <dbReference type="ARBA" id="ARBA00022679"/>
    </source>
</evidence>
<dbReference type="GO" id="GO:0005694">
    <property type="term" value="C:chromosome"/>
    <property type="evidence" value="ECO:0007669"/>
    <property type="project" value="UniProtKB-SubCell"/>
</dbReference>
<dbReference type="PANTHER" id="PTHR46711">
    <property type="entry name" value="HISTONE-LYSINE N-METHYLTRANSFERASE SETD2"/>
    <property type="match status" value="1"/>
</dbReference>
<dbReference type="GO" id="GO:0005634">
    <property type="term" value="C:nucleus"/>
    <property type="evidence" value="ECO:0007669"/>
    <property type="project" value="UniProtKB-SubCell"/>
</dbReference>
<evidence type="ECO:0000256" key="6">
    <source>
        <dbReference type="ARBA" id="ARBA00022691"/>
    </source>
</evidence>
<dbReference type="Proteomes" id="UP001500889">
    <property type="component" value="Chromosome U"/>
</dbReference>
<dbReference type="GO" id="GO:0046975">
    <property type="term" value="F:histone H3K36 methyltransferase activity"/>
    <property type="evidence" value="ECO:0007669"/>
    <property type="project" value="InterPro"/>
</dbReference>
<dbReference type="Pfam" id="PF00856">
    <property type="entry name" value="SET"/>
    <property type="match status" value="1"/>
</dbReference>
<evidence type="ECO:0000256" key="1">
    <source>
        <dbReference type="ARBA" id="ARBA00004123"/>
    </source>
</evidence>
<dbReference type="SMART" id="SM00508">
    <property type="entry name" value="PostSET"/>
    <property type="match status" value="1"/>
</dbReference>
<dbReference type="InterPro" id="IPR046341">
    <property type="entry name" value="SET_dom_sf"/>
</dbReference>
<dbReference type="AlphaFoldDB" id="A0AAU9FFR0"/>
<dbReference type="SMART" id="SM00570">
    <property type="entry name" value="AWS"/>
    <property type="match status" value="1"/>
</dbReference>
<dbReference type="InterPro" id="IPR042294">
    <property type="entry name" value="SETD2_animal"/>
</dbReference>
<dbReference type="SMART" id="SM00317">
    <property type="entry name" value="SET"/>
    <property type="match status" value="1"/>
</dbReference>
<feature type="compositionally biased region" description="Low complexity" evidence="8">
    <location>
        <begin position="58"/>
        <end position="72"/>
    </location>
</feature>
<feature type="region of interest" description="Disordered" evidence="8">
    <location>
        <begin position="358"/>
        <end position="394"/>
    </location>
</feature>
<dbReference type="Gene3D" id="2.170.270.10">
    <property type="entry name" value="SET domain"/>
    <property type="match status" value="1"/>
</dbReference>
<evidence type="ECO:0000259" key="10">
    <source>
        <dbReference type="PROSITE" id="PS50868"/>
    </source>
</evidence>
<dbReference type="EMBL" id="AP029264">
    <property type="protein sequence ID" value="BFF94646.1"/>
    <property type="molecule type" value="Genomic_DNA"/>
</dbReference>
<evidence type="ECO:0000256" key="3">
    <source>
        <dbReference type="ARBA" id="ARBA00022454"/>
    </source>
</evidence>
<feature type="domain" description="SET" evidence="9">
    <location>
        <begin position="216"/>
        <end position="333"/>
    </location>
</feature>
<accession>A0AAU9FFR0</accession>
<keyword evidence="7" id="KW-0539">Nucleus</keyword>
<evidence type="ECO:0000256" key="7">
    <source>
        <dbReference type="ARBA" id="ARBA00023242"/>
    </source>
</evidence>
<evidence type="ECO:0000259" key="11">
    <source>
        <dbReference type="PROSITE" id="PS51215"/>
    </source>
</evidence>
<evidence type="ECO:0000313" key="13">
    <source>
        <dbReference type="Proteomes" id="UP001500889"/>
    </source>
</evidence>
<dbReference type="InterPro" id="IPR003616">
    <property type="entry name" value="Post-SET_dom"/>
</dbReference>
<dbReference type="PANTHER" id="PTHR46711:SF1">
    <property type="entry name" value="HISTONE-LYSINE N-METHYLTRANSFERASE SETD2"/>
    <property type="match status" value="1"/>
</dbReference>
<keyword evidence="4" id="KW-0489">Methyltransferase</keyword>
<feature type="domain" description="Post-SET" evidence="10">
    <location>
        <begin position="340"/>
        <end position="356"/>
    </location>
</feature>
<feature type="compositionally biased region" description="Basic and acidic residues" evidence="8">
    <location>
        <begin position="359"/>
        <end position="383"/>
    </location>
</feature>
<keyword evidence="6" id="KW-0949">S-adenosyl-L-methionine</keyword>
<dbReference type="CDD" id="cd19172">
    <property type="entry name" value="SET_SETD2"/>
    <property type="match status" value="1"/>
</dbReference>
<name>A0AAU9FFR0_DROMD</name>
<feature type="region of interest" description="Disordered" evidence="8">
    <location>
        <begin position="49"/>
        <end position="76"/>
    </location>
</feature>
<dbReference type="InterPro" id="IPR006560">
    <property type="entry name" value="AWS_dom"/>
</dbReference>